<protein>
    <submittedName>
        <fullName evidence="1">Uncharacterized protein</fullName>
    </submittedName>
</protein>
<organism evidence="1 2">
    <name type="scientific">Sphingobium ummariense RL-3</name>
    <dbReference type="NCBI Taxonomy" id="1346791"/>
    <lineage>
        <taxon>Bacteria</taxon>
        <taxon>Pseudomonadati</taxon>
        <taxon>Pseudomonadota</taxon>
        <taxon>Alphaproteobacteria</taxon>
        <taxon>Sphingomonadales</taxon>
        <taxon>Sphingomonadaceae</taxon>
        <taxon>Sphingobium</taxon>
    </lineage>
</organism>
<dbReference type="EMBL" id="AUWY01000031">
    <property type="protein sequence ID" value="EQB33607.1"/>
    <property type="molecule type" value="Genomic_DNA"/>
</dbReference>
<proteinExistence type="predicted"/>
<evidence type="ECO:0000313" key="1">
    <source>
        <dbReference type="EMBL" id="EQB33607.1"/>
    </source>
</evidence>
<name>T0J9U8_9SPHN</name>
<sequence length="194" mass="22186">MRLAFLLPFLCLSACGDTPSRPFGANPAAYRSLYDRIVERFDLAHRLGYVPCNVKVKKQDKEEVRRLPLDQYYRLGPPRRMKGVWLRYGEFSQFTENAAAAPIWSWPGGGAGLEFARDEAALHRIPQLRDDQPVALLVEFVGRRTREPNFFTVDGDHYMVLGERLLAVHPLPTPPVFNPESPFLKAPSTWMDRD</sequence>
<reference evidence="1 2" key="1">
    <citation type="journal article" date="2013" name="Genome Announc.">
        <title>Draft Genome Sequence of Sphingobium ummariense Strain RL-3, a Hexachlorocyclohexane-Degrading Bacterium.</title>
        <authorList>
            <person name="Kohli P."/>
            <person name="Dua A."/>
            <person name="Sangwan N."/>
            <person name="Oldach P."/>
            <person name="Khurana J.P."/>
            <person name="Lal R."/>
        </authorList>
    </citation>
    <scope>NUCLEOTIDE SEQUENCE [LARGE SCALE GENOMIC DNA]</scope>
    <source>
        <strain evidence="1 2">RL-3</strain>
    </source>
</reference>
<gene>
    <name evidence="1" type="ORF">M529_03340</name>
</gene>
<comment type="caution">
    <text evidence="1">The sequence shown here is derived from an EMBL/GenBank/DDBJ whole genome shotgun (WGS) entry which is preliminary data.</text>
</comment>
<dbReference type="PATRIC" id="fig|1346791.3.peg.647"/>
<dbReference type="AlphaFoldDB" id="T0J9U8"/>
<dbReference type="Proteomes" id="UP000015523">
    <property type="component" value="Unassembled WGS sequence"/>
</dbReference>
<evidence type="ECO:0000313" key="2">
    <source>
        <dbReference type="Proteomes" id="UP000015523"/>
    </source>
</evidence>
<accession>T0J9U8</accession>
<dbReference type="STRING" id="1346791.M529_03340"/>
<keyword evidence="2" id="KW-1185">Reference proteome</keyword>
<dbReference type="RefSeq" id="WP_021316648.1">
    <property type="nucleotide sequence ID" value="NZ_AUWY01000031.1"/>
</dbReference>